<dbReference type="EMBL" id="AP018448">
    <property type="protein sequence ID" value="BBC38454.1"/>
    <property type="molecule type" value="Genomic_DNA"/>
</dbReference>
<keyword evidence="3" id="KW-1185">Reference proteome</keyword>
<evidence type="ECO:0000313" key="2">
    <source>
        <dbReference type="EMBL" id="BBC38454.1"/>
    </source>
</evidence>
<evidence type="ECO:0000256" key="1">
    <source>
        <dbReference type="SAM" id="MobiDB-lite"/>
    </source>
</evidence>
<name>A0ABN5VYE4_9ACTN</name>
<feature type="compositionally biased region" description="Basic and acidic residues" evidence="1">
    <location>
        <begin position="78"/>
        <end position="91"/>
    </location>
</feature>
<feature type="region of interest" description="Disordered" evidence="1">
    <location>
        <begin position="67"/>
        <end position="91"/>
    </location>
</feature>
<dbReference type="Proteomes" id="UP001321542">
    <property type="component" value="Chromosome"/>
</dbReference>
<protein>
    <submittedName>
        <fullName evidence="2">Uncharacterized protein</fullName>
    </submittedName>
</protein>
<dbReference type="Gene3D" id="1.10.287.160">
    <property type="entry name" value="HR1 repeat"/>
    <property type="match status" value="1"/>
</dbReference>
<reference evidence="2 3" key="2">
    <citation type="journal article" date="2023" name="ChemBioChem">
        <title>Acyltransferase Domain Exchange between Two Independent Type I Polyketide Synthases in the Same Producer Strain of Macrolide Antibiotics.</title>
        <authorList>
            <person name="Kudo F."/>
            <person name="Kishikawa K."/>
            <person name="Tsuboi K."/>
            <person name="Kido T."/>
            <person name="Usui T."/>
            <person name="Hashimoto J."/>
            <person name="Shin-Ya K."/>
            <person name="Miyanaga A."/>
            <person name="Eguchi T."/>
        </authorList>
    </citation>
    <scope>NUCLEOTIDE SEQUENCE [LARGE SCALE GENOMIC DNA]</scope>
    <source>
        <strain evidence="2 3">A-8890</strain>
    </source>
</reference>
<gene>
    <name evidence="2" type="ORF">SGFS_097480</name>
</gene>
<proteinExistence type="predicted"/>
<evidence type="ECO:0000313" key="3">
    <source>
        <dbReference type="Proteomes" id="UP001321542"/>
    </source>
</evidence>
<sequence length="91" mass="10578">MRHDVWVSLYREDEAVVEDTLALLDEALARLPHEGGEAAARVREMRNFYAFLFRDLSELVTPYEKWREEQSASPEVRPLGRGEATRSMPEK</sequence>
<reference evidence="2 3" key="1">
    <citation type="journal article" date="2010" name="ChemBioChem">
        <title>Cloning and characterization of the biosynthetic gene cluster of 16-membered macrolide antibiotic FD-891: involvement of a dual functional cytochrome P450 monooxygenase catalyzing epoxidation and hydroxylation.</title>
        <authorList>
            <person name="Kudo F."/>
            <person name="Motegi A."/>
            <person name="Mizoue K."/>
            <person name="Eguchi T."/>
        </authorList>
    </citation>
    <scope>NUCLEOTIDE SEQUENCE [LARGE SCALE GENOMIC DNA]</scope>
    <source>
        <strain evidence="2 3">A-8890</strain>
    </source>
</reference>
<organism evidence="2 3">
    <name type="scientific">Streptomyces graminofaciens</name>
    <dbReference type="NCBI Taxonomy" id="68212"/>
    <lineage>
        <taxon>Bacteria</taxon>
        <taxon>Bacillati</taxon>
        <taxon>Actinomycetota</taxon>
        <taxon>Actinomycetes</taxon>
        <taxon>Kitasatosporales</taxon>
        <taxon>Streptomycetaceae</taxon>
        <taxon>Streptomyces</taxon>
    </lineage>
</organism>
<accession>A0ABN5VYE4</accession>